<organism evidence="3 4">
    <name type="scientific">Aliiruegeria haliotis</name>
    <dbReference type="NCBI Taxonomy" id="1280846"/>
    <lineage>
        <taxon>Bacteria</taxon>
        <taxon>Pseudomonadati</taxon>
        <taxon>Pseudomonadota</taxon>
        <taxon>Alphaproteobacteria</taxon>
        <taxon>Rhodobacterales</taxon>
        <taxon>Roseobacteraceae</taxon>
        <taxon>Aliiruegeria</taxon>
    </lineage>
</organism>
<keyword evidence="4" id="KW-1185">Reference proteome</keyword>
<dbReference type="Proteomes" id="UP000239480">
    <property type="component" value="Unassembled WGS sequence"/>
</dbReference>
<dbReference type="Gene3D" id="3.40.50.720">
    <property type="entry name" value="NAD(P)-binding Rossmann-like Domain"/>
    <property type="match status" value="1"/>
</dbReference>
<dbReference type="InterPro" id="IPR055170">
    <property type="entry name" value="GFO_IDH_MocA-like_dom"/>
</dbReference>
<proteinExistence type="predicted"/>
<reference evidence="3 4" key="1">
    <citation type="submission" date="2018-03" db="EMBL/GenBank/DDBJ databases">
        <title>Genomic Encyclopedia of Archaeal and Bacterial Type Strains, Phase II (KMG-II): from individual species to whole genera.</title>
        <authorList>
            <person name="Goeker M."/>
        </authorList>
    </citation>
    <scope>NUCLEOTIDE SEQUENCE [LARGE SCALE GENOMIC DNA]</scope>
    <source>
        <strain evidence="3 4">DSM 29328</strain>
    </source>
</reference>
<dbReference type="Pfam" id="PF01408">
    <property type="entry name" value="GFO_IDH_MocA"/>
    <property type="match status" value="1"/>
</dbReference>
<comment type="caution">
    <text evidence="3">The sequence shown here is derived from an EMBL/GenBank/DDBJ whole genome shotgun (WGS) entry which is preliminary data.</text>
</comment>
<dbReference type="PANTHER" id="PTHR43708:SF8">
    <property type="entry name" value="OXIDOREDUCTASE"/>
    <property type="match status" value="1"/>
</dbReference>
<accession>A0A2T0RLP6</accession>
<dbReference type="AlphaFoldDB" id="A0A2T0RLP6"/>
<dbReference type="InterPro" id="IPR000683">
    <property type="entry name" value="Gfo/Idh/MocA-like_OxRdtase_N"/>
</dbReference>
<evidence type="ECO:0000259" key="1">
    <source>
        <dbReference type="Pfam" id="PF01408"/>
    </source>
</evidence>
<feature type="domain" description="Gfo/Idh/MocA-like oxidoreductase N-terminal" evidence="1">
    <location>
        <begin position="1"/>
        <end position="119"/>
    </location>
</feature>
<sequence length="341" mass="37137">MRVGVIGCGFFAGNHLRGWQEVEGARVTAICDSDPERLEAAVDIAGHDVQRFRDADDMLGSGLVDFVDIITPPHTHCALIRAAAAAGVPAIVQKPLSLDLKEAEEAVAMMEARGLPLMVHENFRFQAPMRRLLDVVRGGEIGRPTYARVAFRTAWDIYAGQPYLADLERFILFDVGVHVVDLIRSVLGDVVRVSCETDSIRPGITGEDSATLLLRHENGAIGVVECSYASPVPGDPFPQFHVTVEGTDGAVVLAPDLGVTIRKGAGEHREVIKPEVLPWMEPPWEVVQDSVIAIQRHWLDCLSARRETETSGRDNLQTLRVIEAAYRAAGSGRAERPVAAT</sequence>
<dbReference type="RefSeq" id="WP_106205855.1">
    <property type="nucleotide sequence ID" value="NZ_PVTD01000007.1"/>
</dbReference>
<evidence type="ECO:0000313" key="4">
    <source>
        <dbReference type="Proteomes" id="UP000239480"/>
    </source>
</evidence>
<protein>
    <submittedName>
        <fullName evidence="3">Putative dehydrogenase</fullName>
    </submittedName>
</protein>
<dbReference type="PANTHER" id="PTHR43708">
    <property type="entry name" value="CONSERVED EXPRESSED OXIDOREDUCTASE (EUROFUNG)"/>
    <property type="match status" value="1"/>
</dbReference>
<dbReference type="SUPFAM" id="SSF51735">
    <property type="entry name" value="NAD(P)-binding Rossmann-fold domains"/>
    <property type="match status" value="1"/>
</dbReference>
<evidence type="ECO:0000259" key="2">
    <source>
        <dbReference type="Pfam" id="PF22725"/>
    </source>
</evidence>
<dbReference type="Gene3D" id="3.30.360.10">
    <property type="entry name" value="Dihydrodipicolinate Reductase, domain 2"/>
    <property type="match status" value="1"/>
</dbReference>
<dbReference type="SUPFAM" id="SSF55347">
    <property type="entry name" value="Glyceraldehyde-3-phosphate dehydrogenase-like, C-terminal domain"/>
    <property type="match status" value="1"/>
</dbReference>
<dbReference type="InterPro" id="IPR051317">
    <property type="entry name" value="Gfo/Idh/MocA_oxidoreduct"/>
</dbReference>
<dbReference type="InterPro" id="IPR036291">
    <property type="entry name" value="NAD(P)-bd_dom_sf"/>
</dbReference>
<dbReference type="Pfam" id="PF22725">
    <property type="entry name" value="GFO_IDH_MocA_C3"/>
    <property type="match status" value="1"/>
</dbReference>
<dbReference type="EMBL" id="PVTD01000007">
    <property type="protein sequence ID" value="PRY22116.1"/>
    <property type="molecule type" value="Genomic_DNA"/>
</dbReference>
<dbReference type="GO" id="GO:0000166">
    <property type="term" value="F:nucleotide binding"/>
    <property type="evidence" value="ECO:0007669"/>
    <property type="project" value="InterPro"/>
</dbReference>
<name>A0A2T0RLP6_9RHOB</name>
<feature type="domain" description="GFO/IDH/MocA-like oxidoreductase" evidence="2">
    <location>
        <begin position="130"/>
        <end position="251"/>
    </location>
</feature>
<evidence type="ECO:0000313" key="3">
    <source>
        <dbReference type="EMBL" id="PRY22116.1"/>
    </source>
</evidence>
<dbReference type="OrthoDB" id="9792935at2"/>
<gene>
    <name evidence="3" type="ORF">CLV78_10740</name>
</gene>